<dbReference type="EMBL" id="SDWU01000031">
    <property type="protein sequence ID" value="RYB97341.1"/>
    <property type="molecule type" value="Genomic_DNA"/>
</dbReference>
<dbReference type="InterPro" id="IPR011712">
    <property type="entry name" value="Sig_transdc_His_kin_sub3_dim/P"/>
</dbReference>
<feature type="signal peptide" evidence="5">
    <location>
        <begin position="1"/>
        <end position="23"/>
    </location>
</feature>
<evidence type="ECO:0000256" key="4">
    <source>
        <dbReference type="SAM" id="Phobius"/>
    </source>
</evidence>
<keyword evidence="4" id="KW-0472">Membrane</keyword>
<sequence>MHAIRVSTAPLLAALAIAGVVVAAAVTGSRPLADDLAIGVAVTTYAFVAVVIELARPGHPVGRLMLAGATAWGIGEALLALGLAGVAAAPDRAAYVVLGVVGSAARGCGWLLLILALPLVFPDGRAPGRAPVALVAGCVSAFTVATLLAPVPLESRLETVANPLGLPESWRPLADLLALGALAAAFVALLIAVVTLVRRWRTGGELVRQQILVFGVAFAVPLLLLPFVATPWAQPWMFALVTLPVPAAVAVAMFQRRLYDLQFAANRTLTYVALSVMLAVVYAFVVGGVGVVLHDSGAPWLPLAAAGVIAVVFAPLRDSLQRAANRLTHGRWSTPAEVLADTGRRLADAADGPALLASLTHELVHGLGVTAAEIRDTTGRQLAATGTVPDEVETLPLTAYGGQVGELRWASQPLRPGERALLADLAHQIGGVVHTTALLESLREAREELVVGREQERRRLRRDLHDGLGPQLAALGLQLDTVHNLLAAGRPVDDRIARLRAGLQDTVVEVRQIVEGLRPPAIDELGLFGAVAELGHQLIDGSGVVLALELPEERRALPAAVEVAAYRVAQEALTNVVRHAGATCCRVKGAVGDGHLVLEVVDDGVGGARPGRGVGLRSMRDRAREIGGRIEVDSTCGGTTVTISLPLAVETAS</sequence>
<feature type="domain" description="Histidine kinase/HSP90-like ATPase" evidence="6">
    <location>
        <begin position="560"/>
        <end position="649"/>
    </location>
</feature>
<organism evidence="7 8">
    <name type="scientific">Nocardioides ganghwensis</name>
    <dbReference type="NCBI Taxonomy" id="252230"/>
    <lineage>
        <taxon>Bacteria</taxon>
        <taxon>Bacillati</taxon>
        <taxon>Actinomycetota</taxon>
        <taxon>Actinomycetes</taxon>
        <taxon>Propionibacteriales</taxon>
        <taxon>Nocardioidaceae</taxon>
        <taxon>Nocardioides</taxon>
    </lineage>
</organism>
<keyword evidence="4" id="KW-1133">Transmembrane helix</keyword>
<gene>
    <name evidence="7" type="ORF">EUA07_20200</name>
</gene>
<feature type="transmembrane region" description="Helical" evidence="4">
    <location>
        <begin position="64"/>
        <end position="87"/>
    </location>
</feature>
<keyword evidence="1" id="KW-0808">Transferase</keyword>
<evidence type="ECO:0000313" key="7">
    <source>
        <dbReference type="EMBL" id="RYB97341.1"/>
    </source>
</evidence>
<dbReference type="InterPro" id="IPR036890">
    <property type="entry name" value="HATPase_C_sf"/>
</dbReference>
<dbReference type="Proteomes" id="UP000293291">
    <property type="component" value="Unassembled WGS sequence"/>
</dbReference>
<evidence type="ECO:0000313" key="8">
    <source>
        <dbReference type="Proteomes" id="UP000293291"/>
    </source>
</evidence>
<keyword evidence="4" id="KW-0812">Transmembrane</keyword>
<dbReference type="CDD" id="cd16917">
    <property type="entry name" value="HATPase_UhpB-NarQ-NarX-like"/>
    <property type="match status" value="1"/>
</dbReference>
<feature type="transmembrane region" description="Helical" evidence="4">
    <location>
        <begin position="132"/>
        <end position="153"/>
    </location>
</feature>
<feature type="transmembrane region" description="Helical" evidence="4">
    <location>
        <begin position="33"/>
        <end position="52"/>
    </location>
</feature>
<comment type="caution">
    <text evidence="7">The sequence shown here is derived from an EMBL/GenBank/DDBJ whole genome shotgun (WGS) entry which is preliminary data.</text>
</comment>
<dbReference type="GO" id="GO:0016020">
    <property type="term" value="C:membrane"/>
    <property type="evidence" value="ECO:0007669"/>
    <property type="project" value="InterPro"/>
</dbReference>
<protein>
    <submittedName>
        <fullName evidence="7">Sensor histidine kinase</fullName>
    </submittedName>
</protein>
<proteinExistence type="predicted"/>
<dbReference type="SUPFAM" id="SSF55874">
    <property type="entry name" value="ATPase domain of HSP90 chaperone/DNA topoisomerase II/histidine kinase"/>
    <property type="match status" value="1"/>
</dbReference>
<keyword evidence="2 7" id="KW-0418">Kinase</keyword>
<dbReference type="Gene3D" id="3.30.565.10">
    <property type="entry name" value="Histidine kinase-like ATPase, C-terminal domain"/>
    <property type="match status" value="1"/>
</dbReference>
<keyword evidence="5" id="KW-0732">Signal</keyword>
<dbReference type="InterPro" id="IPR050482">
    <property type="entry name" value="Sensor_HK_TwoCompSys"/>
</dbReference>
<feature type="chain" id="PRO_5039047319" evidence="5">
    <location>
        <begin position="24"/>
        <end position="653"/>
    </location>
</feature>
<feature type="transmembrane region" description="Helical" evidence="4">
    <location>
        <begin position="268"/>
        <end position="293"/>
    </location>
</feature>
<dbReference type="Gene3D" id="1.20.5.1930">
    <property type="match status" value="1"/>
</dbReference>
<dbReference type="InterPro" id="IPR003594">
    <property type="entry name" value="HATPase_dom"/>
</dbReference>
<accession>A0A4Q2S6Y0</accession>
<evidence type="ECO:0000256" key="3">
    <source>
        <dbReference type="ARBA" id="ARBA00023012"/>
    </source>
</evidence>
<dbReference type="SMART" id="SM00387">
    <property type="entry name" value="HATPase_c"/>
    <property type="match status" value="1"/>
</dbReference>
<evidence type="ECO:0000256" key="5">
    <source>
        <dbReference type="SAM" id="SignalP"/>
    </source>
</evidence>
<keyword evidence="8" id="KW-1185">Reference proteome</keyword>
<dbReference type="PANTHER" id="PTHR24421">
    <property type="entry name" value="NITRATE/NITRITE SENSOR PROTEIN NARX-RELATED"/>
    <property type="match status" value="1"/>
</dbReference>
<dbReference type="Pfam" id="PF07730">
    <property type="entry name" value="HisKA_3"/>
    <property type="match status" value="1"/>
</dbReference>
<reference evidence="7 8" key="1">
    <citation type="submission" date="2019-01" db="EMBL/GenBank/DDBJ databases">
        <title>Novel species of Nocardioides.</title>
        <authorList>
            <person name="Liu Q."/>
            <person name="Xin Y.-H."/>
        </authorList>
    </citation>
    <scope>NUCLEOTIDE SEQUENCE [LARGE SCALE GENOMIC DNA]</scope>
    <source>
        <strain evidence="7 8">CGMCC 4.6875</strain>
    </source>
</reference>
<feature type="transmembrane region" description="Helical" evidence="4">
    <location>
        <begin position="209"/>
        <end position="229"/>
    </location>
</feature>
<dbReference type="GO" id="GO:0000155">
    <property type="term" value="F:phosphorelay sensor kinase activity"/>
    <property type="evidence" value="ECO:0007669"/>
    <property type="project" value="InterPro"/>
</dbReference>
<dbReference type="GO" id="GO:0046983">
    <property type="term" value="F:protein dimerization activity"/>
    <property type="evidence" value="ECO:0007669"/>
    <property type="project" value="InterPro"/>
</dbReference>
<evidence type="ECO:0000259" key="6">
    <source>
        <dbReference type="SMART" id="SM00387"/>
    </source>
</evidence>
<name>A0A4Q2S6Y0_9ACTN</name>
<evidence type="ECO:0000256" key="2">
    <source>
        <dbReference type="ARBA" id="ARBA00022777"/>
    </source>
</evidence>
<dbReference type="OrthoDB" id="227596at2"/>
<keyword evidence="3" id="KW-0902">Two-component regulatory system</keyword>
<evidence type="ECO:0000256" key="1">
    <source>
        <dbReference type="ARBA" id="ARBA00022679"/>
    </source>
</evidence>
<dbReference type="AlphaFoldDB" id="A0A4Q2S6Y0"/>
<dbReference type="RefSeq" id="WP_129456991.1">
    <property type="nucleotide sequence ID" value="NZ_JACXYX010000026.1"/>
</dbReference>
<feature type="transmembrane region" description="Helical" evidence="4">
    <location>
        <begin position="93"/>
        <end position="120"/>
    </location>
</feature>
<feature type="transmembrane region" description="Helical" evidence="4">
    <location>
        <begin position="299"/>
        <end position="316"/>
    </location>
</feature>
<feature type="transmembrane region" description="Helical" evidence="4">
    <location>
        <begin position="173"/>
        <end position="197"/>
    </location>
</feature>
<feature type="transmembrane region" description="Helical" evidence="4">
    <location>
        <begin position="235"/>
        <end position="256"/>
    </location>
</feature>
<dbReference type="Pfam" id="PF02518">
    <property type="entry name" value="HATPase_c"/>
    <property type="match status" value="1"/>
</dbReference>